<dbReference type="AlphaFoldDB" id="A0AAE8HJF6"/>
<name>A0AAE8HJF6_STREI</name>
<keyword evidence="2" id="KW-0808">Transferase</keyword>
<dbReference type="Pfam" id="PF04230">
    <property type="entry name" value="PS_pyruv_trans"/>
    <property type="match status" value="1"/>
</dbReference>
<organism evidence="2 3">
    <name type="scientific">Streptococcus equinus</name>
    <name type="common">Streptococcus bovis</name>
    <dbReference type="NCBI Taxonomy" id="1335"/>
    <lineage>
        <taxon>Bacteria</taxon>
        <taxon>Bacillati</taxon>
        <taxon>Bacillota</taxon>
        <taxon>Bacilli</taxon>
        <taxon>Lactobacillales</taxon>
        <taxon>Streptococcaceae</taxon>
        <taxon>Streptococcus</taxon>
    </lineage>
</organism>
<sequence>MKVSIITRHAIANYGSILQSIATEKIFQKLGLETEIINYVPENEKIENLVESYIKNSSFWNKNFLTRQAYRTLQKNNIYLMNKAFRKFQEDYLNLSSQEYHSKEELVQNKPKADLFCTGSDQVWGAIGSSKYDLNYFLDFLSDEDVAISYAASFGKNTICEELISQLPELTQKYKEILVREDSAVDILQKSGVTNVKQVIDPTLFLTQDDWNNICVNERLVSEDYILIYQLHHNKNLEKYAKKLAKATGKKLVRINTSKYFKYKVGEFVYLPTPGEFLSYIKHADLVLTDSFHGTCFSIIYNKDFIDILPGVTGTRITSILKVFGLENRLVTDYNDLSVLDESIDFEKVNELVKIEQTDSLQKLKETLDRCNISYEK</sequence>
<gene>
    <name evidence="2" type="ORF">SAMN05216415_0331</name>
</gene>
<evidence type="ECO:0000259" key="1">
    <source>
        <dbReference type="Pfam" id="PF04230"/>
    </source>
</evidence>
<evidence type="ECO:0000313" key="3">
    <source>
        <dbReference type="Proteomes" id="UP000182107"/>
    </source>
</evidence>
<dbReference type="RefSeq" id="WP_074601719.1">
    <property type="nucleotide sequence ID" value="NZ_FNMW01000001.1"/>
</dbReference>
<dbReference type="EMBL" id="FNMW01000001">
    <property type="protein sequence ID" value="SDW26051.1"/>
    <property type="molecule type" value="Genomic_DNA"/>
</dbReference>
<dbReference type="Proteomes" id="UP000182107">
    <property type="component" value="Unassembled WGS sequence"/>
</dbReference>
<evidence type="ECO:0000313" key="2">
    <source>
        <dbReference type="EMBL" id="SDW26051.1"/>
    </source>
</evidence>
<dbReference type="InterPro" id="IPR007345">
    <property type="entry name" value="Polysacch_pyruvyl_Trfase"/>
</dbReference>
<feature type="domain" description="Polysaccharide pyruvyl transferase" evidence="1">
    <location>
        <begin position="13"/>
        <end position="306"/>
    </location>
</feature>
<proteinExistence type="predicted"/>
<protein>
    <submittedName>
        <fullName evidence="2">Polysaccharide pyruvyl transferase</fullName>
    </submittedName>
</protein>
<accession>A0AAE8HJF6</accession>
<comment type="caution">
    <text evidence="2">The sequence shown here is derived from an EMBL/GenBank/DDBJ whole genome shotgun (WGS) entry which is preliminary data.</text>
</comment>
<dbReference type="GO" id="GO:0016740">
    <property type="term" value="F:transferase activity"/>
    <property type="evidence" value="ECO:0007669"/>
    <property type="project" value="UniProtKB-KW"/>
</dbReference>
<reference evidence="2 3" key="1">
    <citation type="submission" date="2016-10" db="EMBL/GenBank/DDBJ databases">
        <authorList>
            <person name="Varghese N."/>
            <person name="Submissions S."/>
        </authorList>
    </citation>
    <scope>NUCLEOTIDE SEQUENCE [LARGE SCALE GENOMIC DNA]</scope>
    <source>
        <strain evidence="2 3">Sb17</strain>
    </source>
</reference>